<gene>
    <name evidence="1" type="ORF">FXN63_17990</name>
</gene>
<proteinExistence type="predicted"/>
<dbReference type="KEGG" id="pacr:FXN63_17990"/>
<dbReference type="OrthoDB" id="8079916at2"/>
<evidence type="ECO:0000313" key="1">
    <source>
        <dbReference type="EMBL" id="QEI07518.1"/>
    </source>
</evidence>
<keyword evidence="2" id="KW-1185">Reference proteome</keyword>
<organism evidence="1 2">
    <name type="scientific">Pigmentiphaga aceris</name>
    <dbReference type="NCBI Taxonomy" id="1940612"/>
    <lineage>
        <taxon>Bacteria</taxon>
        <taxon>Pseudomonadati</taxon>
        <taxon>Pseudomonadota</taxon>
        <taxon>Betaproteobacteria</taxon>
        <taxon>Burkholderiales</taxon>
        <taxon>Alcaligenaceae</taxon>
        <taxon>Pigmentiphaga</taxon>
    </lineage>
</organism>
<name>A0A5C0AYS5_9BURK</name>
<dbReference type="RefSeq" id="WP_148816565.1">
    <property type="nucleotide sequence ID" value="NZ_CP043046.1"/>
</dbReference>
<sequence>MDRLIVSADLLRHGEQYLEASDAVHQTLTAQPRYQGIPPLPTLQLIGGAFEMLMKAFLLEYGESPRLLQSLDSDLERIRRRAADMGLGQLVAFQGLEETAIDLLGQHLVNRELGFQRFASSSPPPYFLLRAAAGRLAPAVRQDIERRHAERTDQTGKIANRA</sequence>
<evidence type="ECO:0000313" key="2">
    <source>
        <dbReference type="Proteomes" id="UP000325161"/>
    </source>
</evidence>
<dbReference type="Proteomes" id="UP000325161">
    <property type="component" value="Chromosome"/>
</dbReference>
<protein>
    <submittedName>
        <fullName evidence="1">Uncharacterized protein</fullName>
    </submittedName>
</protein>
<accession>A0A5C0AYS5</accession>
<dbReference type="AlphaFoldDB" id="A0A5C0AYS5"/>
<reference evidence="1 2" key="1">
    <citation type="submission" date="2019-08" db="EMBL/GenBank/DDBJ databases">
        <title>Amphibian skin-associated Pigmentiphaga: genome sequence and occurrence across geography and hosts.</title>
        <authorList>
            <person name="Bletz M.C."/>
            <person name="Bunk B."/>
            <person name="Sproeer C."/>
            <person name="Biwer P."/>
            <person name="Reiter S."/>
            <person name="Rabemananjara F.C.E."/>
            <person name="Schulz S."/>
            <person name="Overmann J."/>
            <person name="Vences M."/>
        </authorList>
    </citation>
    <scope>NUCLEOTIDE SEQUENCE [LARGE SCALE GENOMIC DNA]</scope>
    <source>
        <strain evidence="1 2">Mada1488</strain>
    </source>
</reference>
<dbReference type="EMBL" id="CP043046">
    <property type="protein sequence ID" value="QEI07518.1"/>
    <property type="molecule type" value="Genomic_DNA"/>
</dbReference>